<feature type="transmembrane region" description="Helical" evidence="1">
    <location>
        <begin position="7"/>
        <end position="28"/>
    </location>
</feature>
<keyword evidence="1" id="KW-0472">Membrane</keyword>
<sequence>MAKGKLVAAWVSLVPVAPLCVAPAYVYFNGFAGVSPTNYPVTVVSACILLANLLILAVCSVLARQEQRRG</sequence>
<reference evidence="5" key="2">
    <citation type="submission" date="2018-05" db="EMBL/GenBank/DDBJ databases">
        <title>Genome Sequencing of selected type strains of the family Eggerthellaceae.</title>
        <authorList>
            <person name="Danylec N."/>
            <person name="Stoll D.A."/>
            <person name="Doetsch A."/>
            <person name="Huch M."/>
        </authorList>
    </citation>
    <scope>NUCLEOTIDE SEQUENCE [LARGE SCALE GENOMIC DNA]</scope>
    <source>
        <strain evidence="5">DSM 16107</strain>
    </source>
</reference>
<feature type="transmembrane region" description="Helical" evidence="1">
    <location>
        <begin position="40"/>
        <end position="63"/>
    </location>
</feature>
<dbReference type="AlphaFoldDB" id="A0A3N0IX23"/>
<name>A0A3N0IX23_9ACTN</name>
<evidence type="ECO:0000256" key="1">
    <source>
        <dbReference type="SAM" id="Phobius"/>
    </source>
</evidence>
<protein>
    <submittedName>
        <fullName evidence="3">Uncharacterized protein</fullName>
    </submittedName>
</protein>
<evidence type="ECO:0000313" key="5">
    <source>
        <dbReference type="Proteomes" id="UP000270112"/>
    </source>
</evidence>
<evidence type="ECO:0000313" key="3">
    <source>
        <dbReference type="EMBL" id="RNM40980.1"/>
    </source>
</evidence>
<proteinExistence type="predicted"/>
<comment type="caution">
    <text evidence="3">The sequence shown here is derived from an EMBL/GenBank/DDBJ whole genome shotgun (WGS) entry which is preliminary data.</text>
</comment>
<gene>
    <name evidence="2" type="ORF">C1876_03555</name>
    <name evidence="3" type="ORF">DMP09_11795</name>
</gene>
<reference evidence="3" key="3">
    <citation type="journal article" date="2019" name="Microbiol. Resour. Announc.">
        <title>Draft Genome Sequences of Type Strains of Gordonibacter faecihominis, Paraeggerthella hongkongensis, Parvibacter caecicola,Slackia equolifaciens, Slackia faecicanis, and Slackia isoflavoniconvertens.</title>
        <authorList>
            <person name="Danylec N."/>
            <person name="Stoll D.A."/>
            <person name="Dotsch A."/>
            <person name="Huch M."/>
        </authorList>
    </citation>
    <scope>NUCLEOTIDE SEQUENCE</scope>
    <source>
        <strain evidence="3">DSM 16107</strain>
    </source>
</reference>
<keyword evidence="4" id="KW-1185">Reference proteome</keyword>
<dbReference type="EMBL" id="PPTT01000004">
    <property type="protein sequence ID" value="RDB70796.1"/>
    <property type="molecule type" value="Genomic_DNA"/>
</dbReference>
<keyword evidence="1" id="KW-1133">Transmembrane helix</keyword>
<keyword evidence="1" id="KW-0812">Transmembrane</keyword>
<evidence type="ECO:0000313" key="2">
    <source>
        <dbReference type="EMBL" id="RDB70796.1"/>
    </source>
</evidence>
<dbReference type="Proteomes" id="UP000253817">
    <property type="component" value="Unassembled WGS sequence"/>
</dbReference>
<evidence type="ECO:0000313" key="4">
    <source>
        <dbReference type="Proteomes" id="UP000253817"/>
    </source>
</evidence>
<accession>A0A3N0IX23</accession>
<reference evidence="2 4" key="1">
    <citation type="journal article" date="2018" name="Elife">
        <title>Discovery and characterization of a prevalent human gut bacterial enzyme sufficient for the inactivation of a family of plant toxins.</title>
        <authorList>
            <person name="Koppel N."/>
            <person name="Bisanz J.E."/>
            <person name="Pandelia M.E."/>
            <person name="Turnbaugh P.J."/>
            <person name="Balskus E.P."/>
        </authorList>
    </citation>
    <scope>NUCLEOTIDE SEQUENCE [LARGE SCALE GENOMIC DNA]</scope>
    <source>
        <strain evidence="2 4">DSM 16107</strain>
    </source>
</reference>
<dbReference type="EMBL" id="QICC01000054">
    <property type="protein sequence ID" value="RNM40980.1"/>
    <property type="molecule type" value="Genomic_DNA"/>
</dbReference>
<organism evidence="3 5">
    <name type="scientific">Eggerthella sinensis</name>
    <dbReference type="NCBI Taxonomy" id="242230"/>
    <lineage>
        <taxon>Bacteria</taxon>
        <taxon>Bacillati</taxon>
        <taxon>Actinomycetota</taxon>
        <taxon>Coriobacteriia</taxon>
        <taxon>Eggerthellales</taxon>
        <taxon>Eggerthellaceae</taxon>
        <taxon>Eggerthella</taxon>
    </lineage>
</organism>
<dbReference type="Proteomes" id="UP000270112">
    <property type="component" value="Unassembled WGS sequence"/>
</dbReference>